<dbReference type="GO" id="GO:1990904">
    <property type="term" value="C:ribonucleoprotein complex"/>
    <property type="evidence" value="ECO:0007669"/>
    <property type="project" value="UniProtKB-KW"/>
</dbReference>
<evidence type="ECO:0000256" key="2">
    <source>
        <dbReference type="ARBA" id="ARBA00023274"/>
    </source>
</evidence>
<accession>A0AB74E412</accession>
<evidence type="ECO:0000313" key="6">
    <source>
        <dbReference type="Proteomes" id="UP000293434"/>
    </source>
</evidence>
<evidence type="ECO:0000256" key="4">
    <source>
        <dbReference type="SAM" id="MobiDB-lite"/>
    </source>
</evidence>
<dbReference type="GO" id="GO:0005840">
    <property type="term" value="C:ribosome"/>
    <property type="evidence" value="ECO:0007669"/>
    <property type="project" value="UniProtKB-KW"/>
</dbReference>
<sequence>MKLHELTPAEGSRKKSNSVGRGVAPGNGKTRGRGHK</sequence>
<gene>
    <name evidence="5" type="ORF">EIG94_17725</name>
</gene>
<comment type="caution">
    <text evidence="5">The sequence shown here is derived from an EMBL/GenBank/DDBJ whole genome shotgun (WGS) entry which is preliminary data.</text>
</comment>
<proteinExistence type="predicted"/>
<dbReference type="AlphaFoldDB" id="A0AB74E412"/>
<feature type="region of interest" description="Disordered" evidence="4">
    <location>
        <begin position="1"/>
        <end position="36"/>
    </location>
</feature>
<protein>
    <recommendedName>
        <fullName evidence="3">50S ribosomal protein L15</fullName>
    </recommendedName>
</protein>
<dbReference type="SUPFAM" id="SSF52080">
    <property type="entry name" value="Ribosomal proteins L15p and L18e"/>
    <property type="match status" value="1"/>
</dbReference>
<reference evidence="5 6" key="1">
    <citation type="submission" date="2018-11" db="EMBL/GenBank/DDBJ databases">
        <title>Genomic profiling of Staphylococcus species from a Poultry farm system in KwaZulu-Natal, South Africa.</title>
        <authorList>
            <person name="Amoako D.G."/>
            <person name="Somboro A.M."/>
            <person name="Abia A.L.K."/>
            <person name="Bester L.A."/>
            <person name="Essack S.Y."/>
        </authorList>
    </citation>
    <scope>NUCLEOTIDE SEQUENCE [LARGE SCALE GENOMIC DNA]</scope>
    <source>
        <strain evidence="5 6">SA9</strain>
    </source>
</reference>
<dbReference type="InterPro" id="IPR036227">
    <property type="entry name" value="Ribosomal_uL15/eL18_sf"/>
</dbReference>
<feature type="compositionally biased region" description="Basic and acidic residues" evidence="4">
    <location>
        <begin position="1"/>
        <end position="13"/>
    </location>
</feature>
<organism evidence="5 6">
    <name type="scientific">Staphylococcus aureus</name>
    <dbReference type="NCBI Taxonomy" id="1280"/>
    <lineage>
        <taxon>Bacteria</taxon>
        <taxon>Bacillati</taxon>
        <taxon>Bacillota</taxon>
        <taxon>Bacilli</taxon>
        <taxon>Bacillales</taxon>
        <taxon>Staphylococcaceae</taxon>
        <taxon>Staphylococcus</taxon>
    </lineage>
</organism>
<evidence type="ECO:0000313" key="5">
    <source>
        <dbReference type="EMBL" id="RZH87077.1"/>
    </source>
</evidence>
<dbReference type="EMBL" id="RQTC01000848">
    <property type="protein sequence ID" value="RZH87077.1"/>
    <property type="molecule type" value="Genomic_DNA"/>
</dbReference>
<name>A0AB74E412_STAAU</name>
<feature type="non-terminal residue" evidence="5">
    <location>
        <position position="36"/>
    </location>
</feature>
<evidence type="ECO:0000256" key="3">
    <source>
        <dbReference type="ARBA" id="ARBA00035497"/>
    </source>
</evidence>
<evidence type="ECO:0000256" key="1">
    <source>
        <dbReference type="ARBA" id="ARBA00022980"/>
    </source>
</evidence>
<dbReference type="Proteomes" id="UP000293434">
    <property type="component" value="Unassembled WGS sequence"/>
</dbReference>
<keyword evidence="2" id="KW-0687">Ribonucleoprotein</keyword>
<keyword evidence="1 5" id="KW-0689">Ribosomal protein</keyword>